<dbReference type="Proteomes" id="UP000625682">
    <property type="component" value="Unassembled WGS sequence"/>
</dbReference>
<dbReference type="Gene3D" id="2.60.120.10">
    <property type="entry name" value="Jelly Rolls"/>
    <property type="match status" value="1"/>
</dbReference>
<dbReference type="RefSeq" id="WP_189152427.1">
    <property type="nucleotide sequence ID" value="NZ_BAABER010000091.1"/>
</dbReference>
<protein>
    <submittedName>
        <fullName evidence="2">Uncharacterized protein</fullName>
    </submittedName>
</protein>
<dbReference type="InterPro" id="IPR011051">
    <property type="entry name" value="RmlC_Cupin_sf"/>
</dbReference>
<reference evidence="2" key="1">
    <citation type="journal article" date="2014" name="Int. J. Syst. Evol. Microbiol.">
        <title>Complete genome sequence of Corynebacterium casei LMG S-19264T (=DSM 44701T), isolated from a smear-ripened cheese.</title>
        <authorList>
            <consortium name="US DOE Joint Genome Institute (JGI-PGF)"/>
            <person name="Walter F."/>
            <person name="Albersmeier A."/>
            <person name="Kalinowski J."/>
            <person name="Ruckert C."/>
        </authorList>
    </citation>
    <scope>NUCLEOTIDE SEQUENCE</scope>
    <source>
        <strain evidence="2">CGMCC 4.7272</strain>
    </source>
</reference>
<accession>A0A917PED3</accession>
<evidence type="ECO:0000256" key="1">
    <source>
        <dbReference type="SAM" id="MobiDB-lite"/>
    </source>
</evidence>
<comment type="caution">
    <text evidence="2">The sequence shown here is derived from an EMBL/GenBank/DDBJ whole genome shotgun (WGS) entry which is preliminary data.</text>
</comment>
<name>A0A917PED3_9ACTN</name>
<evidence type="ECO:0000313" key="3">
    <source>
        <dbReference type="Proteomes" id="UP000625682"/>
    </source>
</evidence>
<dbReference type="AlphaFoldDB" id="A0A917PED3"/>
<reference evidence="2" key="2">
    <citation type="submission" date="2020-09" db="EMBL/GenBank/DDBJ databases">
        <authorList>
            <person name="Sun Q."/>
            <person name="Zhou Y."/>
        </authorList>
    </citation>
    <scope>NUCLEOTIDE SEQUENCE</scope>
    <source>
        <strain evidence="2">CGMCC 4.7272</strain>
    </source>
</reference>
<dbReference type="SUPFAM" id="SSF51182">
    <property type="entry name" value="RmlC-like cupins"/>
    <property type="match status" value="1"/>
</dbReference>
<organism evidence="2 3">
    <name type="scientific">Streptomyces lacrimifluminis</name>
    <dbReference type="NCBI Taxonomy" id="1500077"/>
    <lineage>
        <taxon>Bacteria</taxon>
        <taxon>Bacillati</taxon>
        <taxon>Actinomycetota</taxon>
        <taxon>Actinomycetes</taxon>
        <taxon>Kitasatosporales</taxon>
        <taxon>Streptomycetaceae</taxon>
        <taxon>Streptomyces</taxon>
    </lineage>
</organism>
<dbReference type="EMBL" id="BMMU01000093">
    <property type="protein sequence ID" value="GGJ72427.1"/>
    <property type="molecule type" value="Genomic_DNA"/>
</dbReference>
<keyword evidence="3" id="KW-1185">Reference proteome</keyword>
<proteinExistence type="predicted"/>
<dbReference type="InterPro" id="IPR014710">
    <property type="entry name" value="RmlC-like_jellyroll"/>
</dbReference>
<gene>
    <name evidence="2" type="ORF">GCM10012282_81580</name>
</gene>
<evidence type="ECO:0000313" key="2">
    <source>
        <dbReference type="EMBL" id="GGJ72427.1"/>
    </source>
</evidence>
<sequence>MGLDNHMITSAVPALLSGRPPALPPAPAASSRNARVPLDPNLGIEWPADAPLLSGRDAAAPYPAEMAERALLPSHEVCLAHSDLPDR</sequence>
<feature type="region of interest" description="Disordered" evidence="1">
    <location>
        <begin position="15"/>
        <end position="34"/>
    </location>
</feature>